<dbReference type="PROSITE" id="PS50109">
    <property type="entry name" value="HIS_KIN"/>
    <property type="match status" value="1"/>
</dbReference>
<dbReference type="InterPro" id="IPR036097">
    <property type="entry name" value="HisK_dim/P_sf"/>
</dbReference>
<evidence type="ECO:0000256" key="10">
    <source>
        <dbReference type="ARBA" id="ARBA00023136"/>
    </source>
</evidence>
<evidence type="ECO:0000256" key="11">
    <source>
        <dbReference type="SAM" id="Phobius"/>
    </source>
</evidence>
<keyword evidence="10 11" id="KW-0472">Membrane</keyword>
<dbReference type="SMART" id="SM00304">
    <property type="entry name" value="HAMP"/>
    <property type="match status" value="1"/>
</dbReference>
<dbReference type="PANTHER" id="PTHR45436">
    <property type="entry name" value="SENSOR HISTIDINE KINASE YKOH"/>
    <property type="match status" value="1"/>
</dbReference>
<dbReference type="InterPro" id="IPR005467">
    <property type="entry name" value="His_kinase_dom"/>
</dbReference>
<dbReference type="PRINTS" id="PR00344">
    <property type="entry name" value="BCTRLSENSOR"/>
</dbReference>
<dbReference type="SMART" id="SM00388">
    <property type="entry name" value="HisKA"/>
    <property type="match status" value="1"/>
</dbReference>
<dbReference type="EMBL" id="QFPX01000001">
    <property type="protein sequence ID" value="PZQ57576.1"/>
    <property type="molecule type" value="Genomic_DNA"/>
</dbReference>
<dbReference type="PANTHER" id="PTHR45436:SF8">
    <property type="entry name" value="HISTIDINE KINASE"/>
    <property type="match status" value="1"/>
</dbReference>
<dbReference type="InterPro" id="IPR003661">
    <property type="entry name" value="HisK_dim/P_dom"/>
</dbReference>
<name>A0A2W5NVS6_9SPHN</name>
<dbReference type="GO" id="GO:0000155">
    <property type="term" value="F:phosphorelay sensor kinase activity"/>
    <property type="evidence" value="ECO:0007669"/>
    <property type="project" value="InterPro"/>
</dbReference>
<dbReference type="InterPro" id="IPR003660">
    <property type="entry name" value="HAMP_dom"/>
</dbReference>
<comment type="subcellular location">
    <subcellularLocation>
        <location evidence="2">Membrane</location>
    </subcellularLocation>
</comment>
<evidence type="ECO:0000256" key="9">
    <source>
        <dbReference type="ARBA" id="ARBA00023012"/>
    </source>
</evidence>
<keyword evidence="5" id="KW-0808">Transferase</keyword>
<evidence type="ECO:0000256" key="4">
    <source>
        <dbReference type="ARBA" id="ARBA00022553"/>
    </source>
</evidence>
<comment type="catalytic activity">
    <reaction evidence="1">
        <text>ATP + protein L-histidine = ADP + protein N-phospho-L-histidine.</text>
        <dbReference type="EC" id="2.7.13.3"/>
    </reaction>
</comment>
<dbReference type="Pfam" id="PF02518">
    <property type="entry name" value="HATPase_c"/>
    <property type="match status" value="1"/>
</dbReference>
<keyword evidence="8 11" id="KW-1133">Transmembrane helix</keyword>
<dbReference type="Proteomes" id="UP000249082">
    <property type="component" value="Unassembled WGS sequence"/>
</dbReference>
<sequence length="457" mass="49974">MTRLLRSLSFRLALTYALLFSLSVALLFGAGYWWRVIRPMSELRAAVDREARDIGAVYRRSGIDAARKALEVRAHTSALRMPFHVLVAPDGEIVSANLPSWPPAPTRDPSVIEADRFVDGFEIDHSAFVRDRTMPDGSRLIVGRDVQDIVDDEDLLRTGALWMLFGSLALGITGGWLMSHAIGKRIDTVTRTALQVMEGDLSGRVPVRGTNDDFERLSVTLNLMLSRIERLFETVRRVSDNAAHELRTPLARLAGKLEVLEHDIGNDPAASPAIAEAISQAIVEANRLRAILAALIRISRLEGGRAVLQIQRTDVVQLLEDVVEFYQPEAERRGIDLVLDARRPLVADLDLDMVFQAMSNLLDNALKHVPDGSRVDVRAGRAQGELLLAVSDNGPGLAADDLMRVTEPFYRAPGSGSVPGEGLGLSMVAAIAQVHGARLLFGDNRPGLSVVLRFPAS</sequence>
<dbReference type="InterPro" id="IPR036890">
    <property type="entry name" value="HATPase_C_sf"/>
</dbReference>
<feature type="domain" description="Histidine kinase" evidence="12">
    <location>
        <begin position="241"/>
        <end position="457"/>
    </location>
</feature>
<dbReference type="EC" id="2.7.13.3" evidence="3"/>
<dbReference type="InterPro" id="IPR003594">
    <property type="entry name" value="HATPase_dom"/>
</dbReference>
<dbReference type="SUPFAM" id="SSF158472">
    <property type="entry name" value="HAMP domain-like"/>
    <property type="match status" value="1"/>
</dbReference>
<keyword evidence="7 14" id="KW-0418">Kinase</keyword>
<keyword evidence="9" id="KW-0902">Two-component regulatory system</keyword>
<evidence type="ECO:0000259" key="13">
    <source>
        <dbReference type="PROSITE" id="PS50885"/>
    </source>
</evidence>
<accession>A0A2W5NVS6</accession>
<dbReference type="CDD" id="cd06225">
    <property type="entry name" value="HAMP"/>
    <property type="match status" value="1"/>
</dbReference>
<dbReference type="AlphaFoldDB" id="A0A2W5NVS6"/>
<evidence type="ECO:0000256" key="8">
    <source>
        <dbReference type="ARBA" id="ARBA00022989"/>
    </source>
</evidence>
<feature type="domain" description="HAMP" evidence="13">
    <location>
        <begin position="180"/>
        <end position="233"/>
    </location>
</feature>
<dbReference type="InterPro" id="IPR050428">
    <property type="entry name" value="TCS_sensor_his_kinase"/>
</dbReference>
<evidence type="ECO:0000256" key="6">
    <source>
        <dbReference type="ARBA" id="ARBA00022692"/>
    </source>
</evidence>
<dbReference type="Gene3D" id="1.10.287.130">
    <property type="match status" value="1"/>
</dbReference>
<evidence type="ECO:0000256" key="5">
    <source>
        <dbReference type="ARBA" id="ARBA00022679"/>
    </source>
</evidence>
<protein>
    <recommendedName>
        <fullName evidence="3">histidine kinase</fullName>
        <ecNumber evidence="3">2.7.13.3</ecNumber>
    </recommendedName>
</protein>
<gene>
    <name evidence="14" type="ORF">DI555_01205</name>
</gene>
<evidence type="ECO:0000256" key="2">
    <source>
        <dbReference type="ARBA" id="ARBA00004370"/>
    </source>
</evidence>
<dbReference type="SUPFAM" id="SSF47384">
    <property type="entry name" value="Homodimeric domain of signal transducing histidine kinase"/>
    <property type="match status" value="1"/>
</dbReference>
<dbReference type="InterPro" id="IPR004358">
    <property type="entry name" value="Sig_transdc_His_kin-like_C"/>
</dbReference>
<dbReference type="Gene3D" id="6.10.340.10">
    <property type="match status" value="1"/>
</dbReference>
<dbReference type="PROSITE" id="PS50885">
    <property type="entry name" value="HAMP"/>
    <property type="match status" value="1"/>
</dbReference>
<dbReference type="Gene3D" id="3.30.565.10">
    <property type="entry name" value="Histidine kinase-like ATPase, C-terminal domain"/>
    <property type="match status" value="1"/>
</dbReference>
<evidence type="ECO:0000313" key="15">
    <source>
        <dbReference type="Proteomes" id="UP000249082"/>
    </source>
</evidence>
<dbReference type="Pfam" id="PF00512">
    <property type="entry name" value="HisKA"/>
    <property type="match status" value="1"/>
</dbReference>
<feature type="transmembrane region" description="Helical" evidence="11">
    <location>
        <begin position="12"/>
        <end position="34"/>
    </location>
</feature>
<evidence type="ECO:0000256" key="1">
    <source>
        <dbReference type="ARBA" id="ARBA00000085"/>
    </source>
</evidence>
<organism evidence="14 15">
    <name type="scientific">Novosphingobium pentaromativorans</name>
    <dbReference type="NCBI Taxonomy" id="205844"/>
    <lineage>
        <taxon>Bacteria</taxon>
        <taxon>Pseudomonadati</taxon>
        <taxon>Pseudomonadota</taxon>
        <taxon>Alphaproteobacteria</taxon>
        <taxon>Sphingomonadales</taxon>
        <taxon>Sphingomonadaceae</taxon>
        <taxon>Novosphingobium</taxon>
    </lineage>
</organism>
<evidence type="ECO:0000313" key="14">
    <source>
        <dbReference type="EMBL" id="PZQ57576.1"/>
    </source>
</evidence>
<dbReference type="GO" id="GO:0005886">
    <property type="term" value="C:plasma membrane"/>
    <property type="evidence" value="ECO:0007669"/>
    <property type="project" value="TreeGrafter"/>
</dbReference>
<comment type="caution">
    <text evidence="14">The sequence shown here is derived from an EMBL/GenBank/DDBJ whole genome shotgun (WGS) entry which is preliminary data.</text>
</comment>
<evidence type="ECO:0000259" key="12">
    <source>
        <dbReference type="PROSITE" id="PS50109"/>
    </source>
</evidence>
<dbReference type="SUPFAM" id="SSF55874">
    <property type="entry name" value="ATPase domain of HSP90 chaperone/DNA topoisomerase II/histidine kinase"/>
    <property type="match status" value="1"/>
</dbReference>
<reference evidence="14 15" key="1">
    <citation type="submission" date="2017-08" db="EMBL/GenBank/DDBJ databases">
        <title>Infants hospitalized years apart are colonized by the same room-sourced microbial strains.</title>
        <authorList>
            <person name="Brooks B."/>
            <person name="Olm M.R."/>
            <person name="Firek B.A."/>
            <person name="Baker R."/>
            <person name="Thomas B.C."/>
            <person name="Morowitz M.J."/>
            <person name="Banfield J.F."/>
        </authorList>
    </citation>
    <scope>NUCLEOTIDE SEQUENCE [LARGE SCALE GENOMIC DNA]</scope>
    <source>
        <strain evidence="14">S2_005_002_R2_33</strain>
    </source>
</reference>
<evidence type="ECO:0000256" key="7">
    <source>
        <dbReference type="ARBA" id="ARBA00022777"/>
    </source>
</evidence>
<keyword evidence="6 11" id="KW-0812">Transmembrane</keyword>
<keyword evidence="4" id="KW-0597">Phosphoprotein</keyword>
<dbReference type="CDD" id="cd00075">
    <property type="entry name" value="HATPase"/>
    <property type="match status" value="1"/>
</dbReference>
<proteinExistence type="predicted"/>
<dbReference type="CDD" id="cd00082">
    <property type="entry name" value="HisKA"/>
    <property type="match status" value="1"/>
</dbReference>
<dbReference type="SMART" id="SM00387">
    <property type="entry name" value="HATPase_c"/>
    <property type="match status" value="1"/>
</dbReference>
<dbReference type="Pfam" id="PF00672">
    <property type="entry name" value="HAMP"/>
    <property type="match status" value="1"/>
</dbReference>
<evidence type="ECO:0000256" key="3">
    <source>
        <dbReference type="ARBA" id="ARBA00012438"/>
    </source>
</evidence>